<dbReference type="FunFam" id="3.40.50.300:FF:000808">
    <property type="entry name" value="Small GTP-binding protein, putative"/>
    <property type="match status" value="1"/>
</dbReference>
<gene>
    <name evidence="2" type="primary">RAB5C</name>
    <name evidence="2" type="ORF">TRFO_27872</name>
</gene>
<dbReference type="PROSITE" id="PS51419">
    <property type="entry name" value="RAB"/>
    <property type="match status" value="1"/>
</dbReference>
<accession>A0A1J4K527</accession>
<dbReference type="SUPFAM" id="SSF52540">
    <property type="entry name" value="P-loop containing nucleoside triphosphate hydrolases"/>
    <property type="match status" value="1"/>
</dbReference>
<dbReference type="GeneID" id="94840526"/>
<dbReference type="InterPro" id="IPR027417">
    <property type="entry name" value="P-loop_NTPase"/>
</dbReference>
<dbReference type="GO" id="GO:0003924">
    <property type="term" value="F:GTPase activity"/>
    <property type="evidence" value="ECO:0007669"/>
    <property type="project" value="InterPro"/>
</dbReference>
<dbReference type="VEuPathDB" id="TrichDB:TRFO_27872"/>
<evidence type="ECO:0000313" key="2">
    <source>
        <dbReference type="EMBL" id="OHT04605.1"/>
    </source>
</evidence>
<name>A0A1J4K527_9EUKA</name>
<dbReference type="Pfam" id="PF00071">
    <property type="entry name" value="Ras"/>
    <property type="match status" value="1"/>
</dbReference>
<dbReference type="SMART" id="SM00175">
    <property type="entry name" value="RAB"/>
    <property type="match status" value="1"/>
</dbReference>
<dbReference type="NCBIfam" id="TIGR00231">
    <property type="entry name" value="small_GTP"/>
    <property type="match status" value="1"/>
</dbReference>
<dbReference type="InterPro" id="IPR001806">
    <property type="entry name" value="Small_GTPase"/>
</dbReference>
<organism evidence="2 3">
    <name type="scientific">Tritrichomonas foetus</name>
    <dbReference type="NCBI Taxonomy" id="1144522"/>
    <lineage>
        <taxon>Eukaryota</taxon>
        <taxon>Metamonada</taxon>
        <taxon>Parabasalia</taxon>
        <taxon>Tritrichomonadida</taxon>
        <taxon>Tritrichomonadidae</taxon>
        <taxon>Tritrichomonas</taxon>
    </lineage>
</organism>
<dbReference type="GO" id="GO:0005525">
    <property type="term" value="F:GTP binding"/>
    <property type="evidence" value="ECO:0007669"/>
    <property type="project" value="InterPro"/>
</dbReference>
<dbReference type="InterPro" id="IPR005225">
    <property type="entry name" value="Small_GTP-bd"/>
</dbReference>
<protein>
    <submittedName>
        <fullName evidence="2">Ras-related protein Rab-5C</fullName>
    </submittedName>
</protein>
<evidence type="ECO:0000313" key="3">
    <source>
        <dbReference type="Proteomes" id="UP000179807"/>
    </source>
</evidence>
<comment type="caution">
    <text evidence="2">The sequence shown here is derived from an EMBL/GenBank/DDBJ whole genome shotgun (WGS) entry which is preliminary data.</text>
</comment>
<sequence length="195" mass="21915">MKNKIVLVGESGVGKTSLVKRWTSHIFRENQSPTIGAAYTSVDYIYAGVNRQVQIWDTAGEEKYRSMAPIYSRGAYGALVVFDLTSRPTFLRIPEWIEVVDSARSMVIVICGNKSDLEERREVSFEEASNFCQTNNYRYFETSASNGSYVQEVFEEIVEATFKNSEKELDVHVDDNNFKDLSGDGNKKGTLGGCC</sequence>
<dbReference type="SMART" id="SM00174">
    <property type="entry name" value="RHO"/>
    <property type="match status" value="1"/>
</dbReference>
<dbReference type="SMART" id="SM00176">
    <property type="entry name" value="RAN"/>
    <property type="match status" value="1"/>
</dbReference>
<dbReference type="PROSITE" id="PS51421">
    <property type="entry name" value="RAS"/>
    <property type="match status" value="1"/>
</dbReference>
<dbReference type="Gene3D" id="3.40.50.300">
    <property type="entry name" value="P-loop containing nucleotide triphosphate hydrolases"/>
    <property type="match status" value="1"/>
</dbReference>
<dbReference type="EMBL" id="MLAK01000787">
    <property type="protein sequence ID" value="OHT04605.1"/>
    <property type="molecule type" value="Genomic_DNA"/>
</dbReference>
<dbReference type="AlphaFoldDB" id="A0A1J4K527"/>
<evidence type="ECO:0000256" key="1">
    <source>
        <dbReference type="ARBA" id="ARBA00022741"/>
    </source>
</evidence>
<dbReference type="PANTHER" id="PTHR47978">
    <property type="match status" value="1"/>
</dbReference>
<proteinExistence type="predicted"/>
<keyword evidence="1" id="KW-0547">Nucleotide-binding</keyword>
<dbReference type="Proteomes" id="UP000179807">
    <property type="component" value="Unassembled WGS sequence"/>
</dbReference>
<keyword evidence="3" id="KW-1185">Reference proteome</keyword>
<dbReference type="OrthoDB" id="63533at2759"/>
<dbReference type="CDD" id="cd00154">
    <property type="entry name" value="Rab"/>
    <property type="match status" value="1"/>
</dbReference>
<reference evidence="2" key="1">
    <citation type="submission" date="2016-10" db="EMBL/GenBank/DDBJ databases">
        <authorList>
            <person name="Benchimol M."/>
            <person name="Almeida L.G."/>
            <person name="Vasconcelos A.T."/>
            <person name="Perreira-Neves A."/>
            <person name="Rosa I.A."/>
            <person name="Tasca T."/>
            <person name="Bogo M.R."/>
            <person name="de Souza W."/>
        </authorList>
    </citation>
    <scope>NUCLEOTIDE SEQUENCE [LARGE SCALE GENOMIC DNA]</scope>
    <source>
        <strain evidence="2">K</strain>
    </source>
</reference>
<dbReference type="SMART" id="SM00173">
    <property type="entry name" value="RAS"/>
    <property type="match status" value="1"/>
</dbReference>
<dbReference type="RefSeq" id="XP_068357741.1">
    <property type="nucleotide sequence ID" value="XM_068505822.1"/>
</dbReference>
<dbReference type="PRINTS" id="PR00449">
    <property type="entry name" value="RASTRNSFRMNG"/>
</dbReference>